<sequence length="204" mass="22536">MPPWNILVSGRAKNTTGELMCRIHSRANYGHCDRSLRVRATPCPVPRLCAGIHTDDRFNFSLVNRTCLMNVPPGATYAIRHRIGVRPTSLLCYVKLSLFECCASAVYIKASHPSALLHPTNPSAKQSSFEPQKKSEQMRFILGLVIMVLSYVDFPVQSINNHNSAPCPEKTSRKGCPGPSTDPEIICSCCFDGYGRNVGYKTCS</sequence>
<gene>
    <name evidence="1" type="ORF">PGTUg99_022790</name>
</gene>
<evidence type="ECO:0000313" key="1">
    <source>
        <dbReference type="EMBL" id="KAA1120686.1"/>
    </source>
</evidence>
<organism evidence="1 2">
    <name type="scientific">Puccinia graminis f. sp. tritici</name>
    <dbReference type="NCBI Taxonomy" id="56615"/>
    <lineage>
        <taxon>Eukaryota</taxon>
        <taxon>Fungi</taxon>
        <taxon>Dikarya</taxon>
        <taxon>Basidiomycota</taxon>
        <taxon>Pucciniomycotina</taxon>
        <taxon>Pucciniomycetes</taxon>
        <taxon>Pucciniales</taxon>
        <taxon>Pucciniaceae</taxon>
        <taxon>Puccinia</taxon>
    </lineage>
</organism>
<dbReference type="AlphaFoldDB" id="A0A5B0R522"/>
<protein>
    <submittedName>
        <fullName evidence="1">Uncharacterized protein</fullName>
    </submittedName>
</protein>
<proteinExistence type="predicted"/>
<dbReference type="Proteomes" id="UP000325313">
    <property type="component" value="Unassembled WGS sequence"/>
</dbReference>
<accession>A0A5B0R522</accession>
<reference evidence="1 2" key="1">
    <citation type="submission" date="2019-05" db="EMBL/GenBank/DDBJ databases">
        <title>Emergence of the Ug99 lineage of the wheat stem rust pathogen through somatic hybridization.</title>
        <authorList>
            <person name="Li F."/>
            <person name="Upadhyaya N.M."/>
            <person name="Sperschneider J."/>
            <person name="Matny O."/>
            <person name="Nguyen-Phuc H."/>
            <person name="Mago R."/>
            <person name="Raley C."/>
            <person name="Miller M.E."/>
            <person name="Silverstein K.A.T."/>
            <person name="Henningsen E."/>
            <person name="Hirsch C.D."/>
            <person name="Visser B."/>
            <person name="Pretorius Z.A."/>
            <person name="Steffenson B.J."/>
            <person name="Schwessinger B."/>
            <person name="Dodds P.N."/>
            <person name="Figueroa M."/>
        </authorList>
    </citation>
    <scope>NUCLEOTIDE SEQUENCE [LARGE SCALE GENOMIC DNA]</scope>
    <source>
        <strain evidence="1 2">Ug99</strain>
    </source>
</reference>
<evidence type="ECO:0000313" key="2">
    <source>
        <dbReference type="Proteomes" id="UP000325313"/>
    </source>
</evidence>
<dbReference type="EMBL" id="VDEP01000242">
    <property type="protein sequence ID" value="KAA1120686.1"/>
    <property type="molecule type" value="Genomic_DNA"/>
</dbReference>
<comment type="caution">
    <text evidence="1">The sequence shown here is derived from an EMBL/GenBank/DDBJ whole genome shotgun (WGS) entry which is preliminary data.</text>
</comment>
<name>A0A5B0R522_PUCGR</name>